<proteinExistence type="predicted"/>
<dbReference type="InterPro" id="IPR048576">
    <property type="entry name" value="Rv2175c_wHTH"/>
</dbReference>
<dbReference type="Proteomes" id="UP000677016">
    <property type="component" value="Unassembled WGS sequence"/>
</dbReference>
<evidence type="ECO:0000313" key="4">
    <source>
        <dbReference type="Proteomes" id="UP000677016"/>
    </source>
</evidence>
<organism evidence="3 4">
    <name type="scientific">Phycicoccus avicenniae</name>
    <dbReference type="NCBI Taxonomy" id="2828860"/>
    <lineage>
        <taxon>Bacteria</taxon>
        <taxon>Bacillati</taxon>
        <taxon>Actinomycetota</taxon>
        <taxon>Actinomycetes</taxon>
        <taxon>Micrococcales</taxon>
        <taxon>Intrasporangiaceae</taxon>
        <taxon>Phycicoccus</taxon>
    </lineage>
</organism>
<evidence type="ECO:0000259" key="1">
    <source>
        <dbReference type="Pfam" id="PF18367"/>
    </source>
</evidence>
<protein>
    <submittedName>
        <fullName evidence="3">DNA-binding protein</fullName>
    </submittedName>
</protein>
<keyword evidence="3" id="KW-0238">DNA-binding</keyword>
<comment type="caution">
    <text evidence="3">The sequence shown here is derived from an EMBL/GenBank/DDBJ whole genome shotgun (WGS) entry which is preliminary data.</text>
</comment>
<sequence length="168" mass="17950">MTGDGAAVRCGSCGPRYRRGRCDGREERGSRSSAGRGCATLVGVSTTPDLPSVESLVPAWVTMPDLAERLGLRLSVAHALVEDRELLALRVGERNVLAVPEGFLGDDGPLPALKGTFTVLADGGMDDEEIVRWLHTPDDTLPVEGAPLDALRAGFKTEVRRRAMEEAI</sequence>
<dbReference type="InterPro" id="IPR041098">
    <property type="entry name" value="Rv2175c_C"/>
</dbReference>
<keyword evidence="4" id="KW-1185">Reference proteome</keyword>
<dbReference type="AlphaFoldDB" id="A0A941HZQ4"/>
<accession>A0A941HZQ4</accession>
<gene>
    <name evidence="3" type="ORF">KC207_07430</name>
</gene>
<dbReference type="Pfam" id="PF18367">
    <property type="entry name" value="Rv2175c_C"/>
    <property type="match status" value="1"/>
</dbReference>
<dbReference type="GO" id="GO:0003677">
    <property type="term" value="F:DNA binding"/>
    <property type="evidence" value="ECO:0007669"/>
    <property type="project" value="UniProtKB-KW"/>
</dbReference>
<dbReference type="EMBL" id="JAGSNF010000009">
    <property type="protein sequence ID" value="MBR7743120.1"/>
    <property type="molecule type" value="Genomic_DNA"/>
</dbReference>
<dbReference type="Pfam" id="PF21531">
    <property type="entry name" value="Rv2175c_wHTH"/>
    <property type="match status" value="1"/>
</dbReference>
<evidence type="ECO:0000259" key="2">
    <source>
        <dbReference type="Pfam" id="PF21531"/>
    </source>
</evidence>
<evidence type="ECO:0000313" key="3">
    <source>
        <dbReference type="EMBL" id="MBR7743120.1"/>
    </source>
</evidence>
<feature type="domain" description="Rv2175c C-terminal" evidence="1">
    <location>
        <begin position="112"/>
        <end position="164"/>
    </location>
</feature>
<reference evidence="3" key="1">
    <citation type="submission" date="2021-04" db="EMBL/GenBank/DDBJ databases">
        <title>Phycicoccus avicenniae sp. nov., a novel endophytic actinomycetes isolated from branch of Avicennia mariana.</title>
        <authorList>
            <person name="Tuo L."/>
        </authorList>
    </citation>
    <scope>NUCLEOTIDE SEQUENCE</scope>
    <source>
        <strain evidence="3">BSK3Z-2</strain>
    </source>
</reference>
<name>A0A941HZQ4_9MICO</name>
<feature type="domain" description="DNA-binding protein Rv2175c wHTH" evidence="2">
    <location>
        <begin position="59"/>
        <end position="104"/>
    </location>
</feature>